<evidence type="ECO:0000256" key="1">
    <source>
        <dbReference type="ARBA" id="ARBA00004651"/>
    </source>
</evidence>
<dbReference type="GO" id="GO:0004989">
    <property type="term" value="F:octopamine receptor activity"/>
    <property type="evidence" value="ECO:0007669"/>
    <property type="project" value="TreeGrafter"/>
</dbReference>
<comment type="caution">
    <text evidence="15">The sequence shown here is derived from an EMBL/GenBank/DDBJ whole genome shotgun (WGS) entry which is preliminary data.</text>
</comment>
<dbReference type="InterPro" id="IPR017452">
    <property type="entry name" value="GPCR_Rhodpsn_7TM"/>
</dbReference>
<keyword evidence="6 12" id="KW-0297">G-protein coupled receptor</keyword>
<evidence type="ECO:0000256" key="9">
    <source>
        <dbReference type="ARBA" id="ARBA00023180"/>
    </source>
</evidence>
<evidence type="ECO:0000256" key="3">
    <source>
        <dbReference type="ARBA" id="ARBA00022475"/>
    </source>
</evidence>
<feature type="transmembrane region" description="Helical" evidence="13">
    <location>
        <begin position="145"/>
        <end position="165"/>
    </location>
</feature>
<evidence type="ECO:0000313" key="16">
    <source>
        <dbReference type="Proteomes" id="UP001378592"/>
    </source>
</evidence>
<dbReference type="PANTHER" id="PTHR24248">
    <property type="entry name" value="ADRENERGIC RECEPTOR-RELATED G-PROTEIN COUPLED RECEPTOR"/>
    <property type="match status" value="1"/>
</dbReference>
<feature type="domain" description="G-protein coupled receptors family 1 profile" evidence="14">
    <location>
        <begin position="86"/>
        <end position="402"/>
    </location>
</feature>
<proteinExistence type="inferred from homology"/>
<evidence type="ECO:0000256" key="8">
    <source>
        <dbReference type="ARBA" id="ARBA00023170"/>
    </source>
</evidence>
<dbReference type="SUPFAM" id="SSF81321">
    <property type="entry name" value="Family A G protein-coupled receptor-like"/>
    <property type="match status" value="1"/>
</dbReference>
<dbReference type="Pfam" id="PF00001">
    <property type="entry name" value="7tm_1"/>
    <property type="match status" value="1"/>
</dbReference>
<protein>
    <recommendedName>
        <fullName evidence="11">Octopamine receptor beta-2R</fullName>
    </recommendedName>
</protein>
<dbReference type="CDD" id="cd15066">
    <property type="entry name" value="7tmA_DmOct-betaAR-like"/>
    <property type="match status" value="1"/>
</dbReference>
<evidence type="ECO:0000256" key="10">
    <source>
        <dbReference type="ARBA" id="ARBA00023224"/>
    </source>
</evidence>
<reference evidence="15 16" key="1">
    <citation type="submission" date="2024-03" db="EMBL/GenBank/DDBJ databases">
        <title>The genome assembly and annotation of the cricket Gryllus longicercus Weissman &amp; Gray.</title>
        <authorList>
            <person name="Szrajer S."/>
            <person name="Gray D."/>
            <person name="Ylla G."/>
        </authorList>
    </citation>
    <scope>NUCLEOTIDE SEQUENCE [LARGE SCALE GENOMIC DNA]</scope>
    <source>
        <strain evidence="15">DAG 2021-001</strain>
        <tissue evidence="15">Whole body minus gut</tissue>
    </source>
</reference>
<keyword evidence="4 12" id="KW-0812">Transmembrane</keyword>
<feature type="transmembrane region" description="Helical" evidence="13">
    <location>
        <begin position="186"/>
        <end position="210"/>
    </location>
</feature>
<evidence type="ECO:0000256" key="13">
    <source>
        <dbReference type="SAM" id="Phobius"/>
    </source>
</evidence>
<evidence type="ECO:0000259" key="14">
    <source>
        <dbReference type="PROSITE" id="PS50262"/>
    </source>
</evidence>
<evidence type="ECO:0000256" key="2">
    <source>
        <dbReference type="ARBA" id="ARBA00010663"/>
    </source>
</evidence>
<feature type="transmembrane region" description="Helical" evidence="13">
    <location>
        <begin position="66"/>
        <end position="94"/>
    </location>
</feature>
<evidence type="ECO:0000256" key="6">
    <source>
        <dbReference type="ARBA" id="ARBA00023040"/>
    </source>
</evidence>
<evidence type="ECO:0000313" key="15">
    <source>
        <dbReference type="EMBL" id="KAK7865922.1"/>
    </source>
</evidence>
<comment type="subcellular location">
    <subcellularLocation>
        <location evidence="1">Cell membrane</location>
        <topology evidence="1">Multi-pass membrane protein</topology>
    </subcellularLocation>
</comment>
<dbReference type="GO" id="GO:0071880">
    <property type="term" value="P:adenylate cyclase-activating adrenergic receptor signaling pathway"/>
    <property type="evidence" value="ECO:0007669"/>
    <property type="project" value="TreeGrafter"/>
</dbReference>
<sequence length="472" mass="52119">MASAAPLVTELDGRLAAAAAAGAAAGAGAVPTAAGAGLPPLGLDNATGLPSAAPGLDPEDQEWADMALLVLKGCVMVSIIVAAILGNLLVIVSVMRHRKLRIITNYFVVSLAFADMLVAMVAMTFNASVQLSGRWLFGFFMCDVWNSLDVYFSTASILHLCCISVDRYYAIVTPLKYPINMTKRRVAVMILATWISSAIISFVPIFMGWYTTDSNQKYRETHPDECAFIVNKVYAVVSSSISFWIPCTIMVFTYYAIFKEANRQEKQLHSRIGNAMLMNNHRNSRDYASSNGDAGLGAGLGAAAGGSSKALTLHEVQAPGGDPTAHSTPTKDRNIIKMKREHKAARTLGIIMGTFILCWLPFFLWYVSTVLCGEELCPCPDIVVTLVFWIGYFNSTLNPIIYAYFNRDFREAFKNTLQCAFCNYCKREPSDLEALDVRRHSLRYDERTRSIYSETYLKHIDRRRSSEFGSSL</sequence>
<dbReference type="EMBL" id="JAZDUA010000162">
    <property type="protein sequence ID" value="KAK7865922.1"/>
    <property type="molecule type" value="Genomic_DNA"/>
</dbReference>
<keyword evidence="5 13" id="KW-1133">Transmembrane helix</keyword>
<evidence type="ECO:0000256" key="4">
    <source>
        <dbReference type="ARBA" id="ARBA00022692"/>
    </source>
</evidence>
<name>A0AAN9VSE6_9ORTH</name>
<accession>A0AAN9VSE6</accession>
<dbReference type="Proteomes" id="UP001378592">
    <property type="component" value="Unassembled WGS sequence"/>
</dbReference>
<dbReference type="AlphaFoldDB" id="A0AAN9VSE6"/>
<gene>
    <name evidence="15" type="ORF">R5R35_001630</name>
</gene>
<feature type="transmembrane region" description="Helical" evidence="13">
    <location>
        <begin position="386"/>
        <end position="405"/>
    </location>
</feature>
<dbReference type="Gene3D" id="1.20.1070.10">
    <property type="entry name" value="Rhodopsin 7-helix transmembrane proteins"/>
    <property type="match status" value="1"/>
</dbReference>
<keyword evidence="7 13" id="KW-0472">Membrane</keyword>
<evidence type="ECO:0000256" key="5">
    <source>
        <dbReference type="ARBA" id="ARBA00022989"/>
    </source>
</evidence>
<feature type="transmembrane region" description="Helical" evidence="13">
    <location>
        <begin position="106"/>
        <end position="125"/>
    </location>
</feature>
<dbReference type="FunFam" id="1.20.1070.10:FF:000271">
    <property type="entry name" value="Octopamine receptor beta-2R"/>
    <property type="match status" value="1"/>
</dbReference>
<dbReference type="PRINTS" id="PR00237">
    <property type="entry name" value="GPCRRHODOPSN"/>
</dbReference>
<dbReference type="PANTHER" id="PTHR24248:SF187">
    <property type="entry name" value="OCTOPAMINE RECEPTOR BETA-2R"/>
    <property type="match status" value="1"/>
</dbReference>
<comment type="similarity">
    <text evidence="2 12">Belongs to the G-protein coupled receptor 1 family.</text>
</comment>
<dbReference type="SMART" id="SM01381">
    <property type="entry name" value="7TM_GPCR_Srsx"/>
    <property type="match status" value="1"/>
</dbReference>
<keyword evidence="8 12" id="KW-0675">Receptor</keyword>
<keyword evidence="9" id="KW-0325">Glycoprotein</keyword>
<keyword evidence="10 12" id="KW-0807">Transducer</keyword>
<keyword evidence="3" id="KW-1003">Cell membrane</keyword>
<dbReference type="PROSITE" id="PS50262">
    <property type="entry name" value="G_PROTEIN_RECEP_F1_2"/>
    <property type="match status" value="1"/>
</dbReference>
<evidence type="ECO:0000256" key="11">
    <source>
        <dbReference type="ARBA" id="ARBA00074411"/>
    </source>
</evidence>
<dbReference type="GO" id="GO:0005886">
    <property type="term" value="C:plasma membrane"/>
    <property type="evidence" value="ECO:0007669"/>
    <property type="project" value="UniProtKB-SubCell"/>
</dbReference>
<organism evidence="15 16">
    <name type="scientific">Gryllus longicercus</name>
    <dbReference type="NCBI Taxonomy" id="2509291"/>
    <lineage>
        <taxon>Eukaryota</taxon>
        <taxon>Metazoa</taxon>
        <taxon>Ecdysozoa</taxon>
        <taxon>Arthropoda</taxon>
        <taxon>Hexapoda</taxon>
        <taxon>Insecta</taxon>
        <taxon>Pterygota</taxon>
        <taxon>Neoptera</taxon>
        <taxon>Polyneoptera</taxon>
        <taxon>Orthoptera</taxon>
        <taxon>Ensifera</taxon>
        <taxon>Gryllidea</taxon>
        <taxon>Grylloidea</taxon>
        <taxon>Gryllidae</taxon>
        <taxon>Gryllinae</taxon>
        <taxon>Gryllus</taxon>
    </lineage>
</organism>
<feature type="transmembrane region" description="Helical" evidence="13">
    <location>
        <begin position="347"/>
        <end position="366"/>
    </location>
</feature>
<feature type="transmembrane region" description="Helical" evidence="13">
    <location>
        <begin position="233"/>
        <end position="257"/>
    </location>
</feature>
<dbReference type="InterPro" id="IPR000276">
    <property type="entry name" value="GPCR_Rhodpsn"/>
</dbReference>
<keyword evidence="16" id="KW-1185">Reference proteome</keyword>
<evidence type="ECO:0000256" key="7">
    <source>
        <dbReference type="ARBA" id="ARBA00023136"/>
    </source>
</evidence>
<dbReference type="PROSITE" id="PS00237">
    <property type="entry name" value="G_PROTEIN_RECEP_F1_1"/>
    <property type="match status" value="1"/>
</dbReference>
<evidence type="ECO:0000256" key="12">
    <source>
        <dbReference type="RuleBase" id="RU000688"/>
    </source>
</evidence>
<dbReference type="GO" id="GO:0043410">
    <property type="term" value="P:positive regulation of MAPK cascade"/>
    <property type="evidence" value="ECO:0007669"/>
    <property type="project" value="TreeGrafter"/>
</dbReference>